<dbReference type="InterPro" id="IPR050109">
    <property type="entry name" value="HTH-type_TetR-like_transc_reg"/>
</dbReference>
<evidence type="ECO:0000313" key="5">
    <source>
        <dbReference type="Proteomes" id="UP001601992"/>
    </source>
</evidence>
<sequence length="441" mass="49899">MSEPLRRPGYGLDNVGERGERTRERIRAVALSRFAAGGFHRTSIQEIADGAGVSRAALYQYFGSKEQIFLELLGDSGSAVVDLARRFEPPAPTADGFRAFRSWIEDWAYIFDRHSTMFTEWGGITAPDNSIEQAVGSFVTRLNRRLAETLRLAGVRGIDPLSAAIVLSNVILRFNFLRVRGGPRYADPELYYHLAVLLQLMLFPETPADATRPRLHEPQEWFERRVDGPLPSRRGVPAAAPYYARFESLSARSAGTVRELMKSGLRVFTEKGYHRASVDEIVADADYTRGTFYKYFDDKVDLLVALSDECSQDLAADARRFGRLDPAQEDGAQLRRWVRESFVLYGQHRGAYRTWVERSPTNPELDGMRDRVVVAMRRALHVTLGRVERSHPLDLRVSHMFLVALIEEIPLAFKLNGLPVKQEPLTELLSVIIERTLFNAV</sequence>
<dbReference type="Pfam" id="PF00440">
    <property type="entry name" value="TetR_N"/>
    <property type="match status" value="2"/>
</dbReference>
<evidence type="ECO:0000256" key="2">
    <source>
        <dbReference type="PROSITE-ProRule" id="PRU00335"/>
    </source>
</evidence>
<dbReference type="PROSITE" id="PS50977">
    <property type="entry name" value="HTH_TETR_2"/>
    <property type="match status" value="2"/>
</dbReference>
<dbReference type="PANTHER" id="PTHR30055">
    <property type="entry name" value="HTH-TYPE TRANSCRIPTIONAL REGULATOR RUTR"/>
    <property type="match status" value="1"/>
</dbReference>
<dbReference type="InterPro" id="IPR009057">
    <property type="entry name" value="Homeodomain-like_sf"/>
</dbReference>
<accession>A0ABW6SC09</accession>
<dbReference type="InterPro" id="IPR001647">
    <property type="entry name" value="HTH_TetR"/>
</dbReference>
<feature type="DNA-binding region" description="H-T-H motif" evidence="2">
    <location>
        <begin position="277"/>
        <end position="296"/>
    </location>
</feature>
<feature type="domain" description="HTH tetR-type" evidence="3">
    <location>
        <begin position="20"/>
        <end position="80"/>
    </location>
</feature>
<keyword evidence="5" id="KW-1185">Reference proteome</keyword>
<dbReference type="SUPFAM" id="SSF46689">
    <property type="entry name" value="Homeodomain-like"/>
    <property type="match status" value="2"/>
</dbReference>
<dbReference type="EMBL" id="JBIAQY010000021">
    <property type="protein sequence ID" value="MFF3573840.1"/>
    <property type="molecule type" value="Genomic_DNA"/>
</dbReference>
<protein>
    <submittedName>
        <fullName evidence="4">TetR/AcrR family transcriptional regulator</fullName>
    </submittedName>
</protein>
<organism evidence="4 5">
    <name type="scientific">Nocardia jiangxiensis</name>
    <dbReference type="NCBI Taxonomy" id="282685"/>
    <lineage>
        <taxon>Bacteria</taxon>
        <taxon>Bacillati</taxon>
        <taxon>Actinomycetota</taxon>
        <taxon>Actinomycetes</taxon>
        <taxon>Mycobacteriales</taxon>
        <taxon>Nocardiaceae</taxon>
        <taxon>Nocardia</taxon>
    </lineage>
</organism>
<comment type="caution">
    <text evidence="4">The sequence shown here is derived from an EMBL/GenBank/DDBJ whole genome shotgun (WGS) entry which is preliminary data.</text>
</comment>
<dbReference type="InterPro" id="IPR023772">
    <property type="entry name" value="DNA-bd_HTH_TetR-type_CS"/>
</dbReference>
<name>A0ABW6SC09_9NOCA</name>
<dbReference type="PROSITE" id="PS01081">
    <property type="entry name" value="HTH_TETR_1"/>
    <property type="match status" value="1"/>
</dbReference>
<dbReference type="PANTHER" id="PTHR30055:SF146">
    <property type="entry name" value="HTH-TYPE TRANSCRIPTIONAL DUAL REGULATOR CECR"/>
    <property type="match status" value="1"/>
</dbReference>
<feature type="DNA-binding region" description="H-T-H motif" evidence="2">
    <location>
        <begin position="43"/>
        <end position="62"/>
    </location>
</feature>
<reference evidence="4 5" key="1">
    <citation type="submission" date="2024-10" db="EMBL/GenBank/DDBJ databases">
        <title>The Natural Products Discovery Center: Release of the First 8490 Sequenced Strains for Exploring Actinobacteria Biosynthetic Diversity.</title>
        <authorList>
            <person name="Kalkreuter E."/>
            <person name="Kautsar S.A."/>
            <person name="Yang D."/>
            <person name="Bader C.D."/>
            <person name="Teijaro C.N."/>
            <person name="Fluegel L."/>
            <person name="Davis C.M."/>
            <person name="Simpson J.R."/>
            <person name="Lauterbach L."/>
            <person name="Steele A.D."/>
            <person name="Gui C."/>
            <person name="Meng S."/>
            <person name="Li G."/>
            <person name="Viehrig K."/>
            <person name="Ye F."/>
            <person name="Su P."/>
            <person name="Kiefer A.F."/>
            <person name="Nichols A."/>
            <person name="Cepeda A.J."/>
            <person name="Yan W."/>
            <person name="Fan B."/>
            <person name="Jiang Y."/>
            <person name="Adhikari A."/>
            <person name="Zheng C.-J."/>
            <person name="Schuster L."/>
            <person name="Cowan T.M."/>
            <person name="Smanski M.J."/>
            <person name="Chevrette M.G."/>
            <person name="De Carvalho L.P.S."/>
            <person name="Shen B."/>
        </authorList>
    </citation>
    <scope>NUCLEOTIDE SEQUENCE [LARGE SCALE GENOMIC DNA]</scope>
    <source>
        <strain evidence="4 5">NPDC002593</strain>
    </source>
</reference>
<evidence type="ECO:0000256" key="1">
    <source>
        <dbReference type="ARBA" id="ARBA00023125"/>
    </source>
</evidence>
<proteinExistence type="predicted"/>
<gene>
    <name evidence="4" type="ORF">ACFYXQ_39410</name>
</gene>
<dbReference type="Proteomes" id="UP001601992">
    <property type="component" value="Unassembled WGS sequence"/>
</dbReference>
<dbReference type="Gene3D" id="1.10.357.10">
    <property type="entry name" value="Tetracycline Repressor, domain 2"/>
    <property type="match status" value="2"/>
</dbReference>
<evidence type="ECO:0000259" key="3">
    <source>
        <dbReference type="PROSITE" id="PS50977"/>
    </source>
</evidence>
<dbReference type="Gene3D" id="1.10.10.60">
    <property type="entry name" value="Homeodomain-like"/>
    <property type="match status" value="2"/>
</dbReference>
<dbReference type="RefSeq" id="WP_387406605.1">
    <property type="nucleotide sequence ID" value="NZ_JBIAQY010000021.1"/>
</dbReference>
<keyword evidence="1 2" id="KW-0238">DNA-binding</keyword>
<feature type="domain" description="HTH tetR-type" evidence="3">
    <location>
        <begin position="254"/>
        <end position="314"/>
    </location>
</feature>
<dbReference type="PRINTS" id="PR00455">
    <property type="entry name" value="HTHTETR"/>
</dbReference>
<evidence type="ECO:0000313" key="4">
    <source>
        <dbReference type="EMBL" id="MFF3573840.1"/>
    </source>
</evidence>